<accession>A0A7W6BPT0</accession>
<comment type="caution">
    <text evidence="3">The sequence shown here is derived from an EMBL/GenBank/DDBJ whole genome shotgun (WGS) entry which is preliminary data.</text>
</comment>
<organism evidence="3 4">
    <name type="scientific">Aureimonas phyllosphaerae</name>
    <dbReference type="NCBI Taxonomy" id="1166078"/>
    <lineage>
        <taxon>Bacteria</taxon>
        <taxon>Pseudomonadati</taxon>
        <taxon>Pseudomonadota</taxon>
        <taxon>Alphaproteobacteria</taxon>
        <taxon>Hyphomicrobiales</taxon>
        <taxon>Aurantimonadaceae</taxon>
        <taxon>Aureimonas</taxon>
    </lineage>
</organism>
<keyword evidence="2" id="KW-0812">Transmembrane</keyword>
<keyword evidence="2" id="KW-0472">Membrane</keyword>
<evidence type="ECO:0000256" key="2">
    <source>
        <dbReference type="SAM" id="Phobius"/>
    </source>
</evidence>
<name>A0A7W6BPT0_9HYPH</name>
<evidence type="ECO:0000313" key="3">
    <source>
        <dbReference type="EMBL" id="MBB3935854.1"/>
    </source>
</evidence>
<proteinExistence type="predicted"/>
<dbReference type="Proteomes" id="UP000531216">
    <property type="component" value="Unassembled WGS sequence"/>
</dbReference>
<dbReference type="AlphaFoldDB" id="A0A7W6BPT0"/>
<evidence type="ECO:0000256" key="1">
    <source>
        <dbReference type="SAM" id="MobiDB-lite"/>
    </source>
</evidence>
<feature type="compositionally biased region" description="Polar residues" evidence="1">
    <location>
        <begin position="69"/>
        <end position="85"/>
    </location>
</feature>
<reference evidence="3 4" key="1">
    <citation type="submission" date="2020-08" db="EMBL/GenBank/DDBJ databases">
        <title>Genomic Encyclopedia of Type Strains, Phase IV (KMG-IV): sequencing the most valuable type-strain genomes for metagenomic binning, comparative biology and taxonomic classification.</title>
        <authorList>
            <person name="Goeker M."/>
        </authorList>
    </citation>
    <scope>NUCLEOTIDE SEQUENCE [LARGE SCALE GENOMIC DNA]</scope>
    <source>
        <strain evidence="3 4">DSM 25024</strain>
    </source>
</reference>
<feature type="transmembrane region" description="Helical" evidence="2">
    <location>
        <begin position="18"/>
        <end position="39"/>
    </location>
</feature>
<evidence type="ECO:0000313" key="4">
    <source>
        <dbReference type="Proteomes" id="UP000531216"/>
    </source>
</evidence>
<dbReference type="EMBL" id="JACIDO010000003">
    <property type="protein sequence ID" value="MBB3935854.1"/>
    <property type="molecule type" value="Genomic_DNA"/>
</dbReference>
<dbReference type="OrthoDB" id="7917233at2"/>
<protein>
    <submittedName>
        <fullName evidence="3">Uncharacterized protein</fullName>
    </submittedName>
</protein>
<keyword evidence="4" id="KW-1185">Reference proteome</keyword>
<gene>
    <name evidence="3" type="ORF">GGR05_001998</name>
</gene>
<feature type="compositionally biased region" description="Low complexity" evidence="1">
    <location>
        <begin position="53"/>
        <end position="68"/>
    </location>
</feature>
<feature type="region of interest" description="Disordered" evidence="1">
    <location>
        <begin position="45"/>
        <end position="85"/>
    </location>
</feature>
<dbReference type="RefSeq" id="WP_139224579.1">
    <property type="nucleotide sequence ID" value="NZ_FOOA01000003.1"/>
</dbReference>
<keyword evidence="2" id="KW-1133">Transmembrane helix</keyword>
<sequence>MAELRTDKARQGRTGRPVLYVLIAGLALCLVVFIGLQFYNASQPDQNINGVEASDTTAAPATPTSTQTGVVSPSAPASGTTNSAN</sequence>